<reference evidence="2 3" key="1">
    <citation type="submission" date="2006-03" db="EMBL/GenBank/DDBJ databases">
        <authorList>
            <person name="Bartlett D.H."/>
            <person name="Valle G."/>
            <person name="Lauro F.M."/>
            <person name="Vezzi A."/>
            <person name="Simonato F."/>
            <person name="Eloe E."/>
            <person name="Vitulo N."/>
            <person name="Stratton T.K."/>
            <person name="D'angelo M."/>
            <person name="Ferriera S."/>
            <person name="Johnson J."/>
            <person name="Kravitz S."/>
            <person name="Beeson K."/>
            <person name="Sutton G."/>
            <person name="Rogers Y."/>
            <person name="Friedman R."/>
            <person name="Frazier M."/>
            <person name="Venter J.C."/>
        </authorList>
    </citation>
    <scope>NUCLEOTIDE SEQUENCE [LARGE SCALE GENOMIC DNA]</scope>
    <source>
        <strain evidence="2 3">3TCK</strain>
    </source>
</reference>
<sequence>MKKTAIVLIMLSAAAATQVQASDLEYSAGLGLSADNNHLVGSSNETYIFRAGVIADESHRFLGTYTFSNNSKLSKYMGSYDYLYSLDDAKRFNLVTGVTVGYKYQDTKALDNKGHYVYGGQAGFNYRITKNISTEIGYRLLNASSQESESYNDEAYLTMDYIF</sequence>
<evidence type="ECO:0008006" key="4">
    <source>
        <dbReference type="Google" id="ProtNLM"/>
    </source>
</evidence>
<evidence type="ECO:0000313" key="2">
    <source>
        <dbReference type="EMBL" id="EAS43641.1"/>
    </source>
</evidence>
<gene>
    <name evidence="2" type="ORF">P3TCK_17717</name>
</gene>
<name>Q1Z5C5_9GAMM</name>
<evidence type="ECO:0000256" key="1">
    <source>
        <dbReference type="SAM" id="SignalP"/>
    </source>
</evidence>
<feature type="signal peptide" evidence="1">
    <location>
        <begin position="1"/>
        <end position="21"/>
    </location>
</feature>
<protein>
    <recommendedName>
        <fullName evidence="4">Outer membrane protein beta-barrel domain-containing protein</fullName>
    </recommendedName>
</protein>
<feature type="chain" id="PRO_5004198156" description="Outer membrane protein beta-barrel domain-containing protein" evidence="1">
    <location>
        <begin position="22"/>
        <end position="163"/>
    </location>
</feature>
<keyword evidence="1" id="KW-0732">Signal</keyword>
<accession>Q1Z5C5</accession>
<dbReference type="EMBL" id="AAPH01000009">
    <property type="protein sequence ID" value="EAS43641.1"/>
    <property type="molecule type" value="Genomic_DNA"/>
</dbReference>
<dbReference type="HOGENOM" id="CLU_1625532_0_0_6"/>
<dbReference type="Proteomes" id="UP000003789">
    <property type="component" value="Unassembled WGS sequence"/>
</dbReference>
<dbReference type="Gene3D" id="2.40.160.20">
    <property type="match status" value="1"/>
</dbReference>
<dbReference type="InterPro" id="IPR011250">
    <property type="entry name" value="OMP/PagP_B-barrel"/>
</dbReference>
<dbReference type="OrthoDB" id="6384953at2"/>
<dbReference type="RefSeq" id="WP_006231453.1">
    <property type="nucleotide sequence ID" value="NZ_CH724135.1"/>
</dbReference>
<proteinExistence type="predicted"/>
<organism evidence="2 3">
    <name type="scientific">Photobacterium profundum 3TCK</name>
    <dbReference type="NCBI Taxonomy" id="314280"/>
    <lineage>
        <taxon>Bacteria</taxon>
        <taxon>Pseudomonadati</taxon>
        <taxon>Pseudomonadota</taxon>
        <taxon>Gammaproteobacteria</taxon>
        <taxon>Vibrionales</taxon>
        <taxon>Vibrionaceae</taxon>
        <taxon>Photobacterium</taxon>
    </lineage>
</organism>
<dbReference type="AlphaFoldDB" id="Q1Z5C5"/>
<dbReference type="SUPFAM" id="SSF56925">
    <property type="entry name" value="OMPA-like"/>
    <property type="match status" value="1"/>
</dbReference>
<comment type="caution">
    <text evidence="2">The sequence shown here is derived from an EMBL/GenBank/DDBJ whole genome shotgun (WGS) entry which is preliminary data.</text>
</comment>
<evidence type="ECO:0000313" key="3">
    <source>
        <dbReference type="Proteomes" id="UP000003789"/>
    </source>
</evidence>